<name>A0A1F6BUJ3_9BACT</name>
<evidence type="ECO:0008006" key="3">
    <source>
        <dbReference type="Google" id="ProtNLM"/>
    </source>
</evidence>
<comment type="caution">
    <text evidence="1">The sequence shown here is derived from an EMBL/GenBank/DDBJ whole genome shotgun (WGS) entry which is preliminary data.</text>
</comment>
<dbReference type="EMBL" id="MFKN01000026">
    <property type="protein sequence ID" value="OGG40616.1"/>
    <property type="molecule type" value="Genomic_DNA"/>
</dbReference>
<dbReference type="Proteomes" id="UP000179014">
    <property type="component" value="Unassembled WGS sequence"/>
</dbReference>
<dbReference type="AlphaFoldDB" id="A0A1F6BUJ3"/>
<evidence type="ECO:0000313" key="1">
    <source>
        <dbReference type="EMBL" id="OGG40616.1"/>
    </source>
</evidence>
<reference evidence="1 2" key="1">
    <citation type="journal article" date="2016" name="Nat. Commun.">
        <title>Thousands of microbial genomes shed light on interconnected biogeochemical processes in an aquifer system.</title>
        <authorList>
            <person name="Anantharaman K."/>
            <person name="Brown C.T."/>
            <person name="Hug L.A."/>
            <person name="Sharon I."/>
            <person name="Castelle C.J."/>
            <person name="Probst A.J."/>
            <person name="Thomas B.C."/>
            <person name="Singh A."/>
            <person name="Wilkins M.J."/>
            <person name="Karaoz U."/>
            <person name="Brodie E.L."/>
            <person name="Williams K.H."/>
            <person name="Hubbard S.S."/>
            <person name="Banfield J.F."/>
        </authorList>
    </citation>
    <scope>NUCLEOTIDE SEQUENCE [LARGE SCALE GENOMIC DNA]</scope>
</reference>
<evidence type="ECO:0000313" key="2">
    <source>
        <dbReference type="Proteomes" id="UP000179014"/>
    </source>
</evidence>
<accession>A0A1F6BUJ3</accession>
<proteinExistence type="predicted"/>
<organism evidence="1 2">
    <name type="scientific">Candidatus Kaiserbacteria bacterium GWA2_50_9</name>
    <dbReference type="NCBI Taxonomy" id="1798474"/>
    <lineage>
        <taxon>Bacteria</taxon>
        <taxon>Candidatus Kaiseribacteriota</taxon>
    </lineage>
</organism>
<sequence>MLQRITNLSAEELEEFFLLVPRILCDYRDPNRGPYQLAFIYSNTPDNEDSSFLRAIELAHAGAVESLGTSEGNRGHGYEGFDHSVARLKALGLKNGMPVVKFDVGGSANTGSEAQKLAEYAQSIAGGDIAIIAPPFHMVRVFMTTVTALKRNGVSVRVYAVPGVPLPWMQEATHSQGLIRRKRAELLNDELQRIEKYRAPEFGSMLSAKEVIEYLNWRDG</sequence>
<protein>
    <recommendedName>
        <fullName evidence="3">DUF218 domain-containing protein</fullName>
    </recommendedName>
</protein>
<dbReference type="STRING" id="1798474.A2118_02060"/>
<gene>
    <name evidence="1" type="ORF">A2118_02060</name>
</gene>